<dbReference type="Pfam" id="PF00657">
    <property type="entry name" value="Lipase_GDSL"/>
    <property type="match status" value="1"/>
</dbReference>
<dbReference type="OrthoDB" id="1600564at2759"/>
<dbReference type="SUPFAM" id="SSF52266">
    <property type="entry name" value="SGNH hydrolase"/>
    <property type="match status" value="1"/>
</dbReference>
<protein>
    <submittedName>
        <fullName evidence="3">Uncharacterized protein</fullName>
    </submittedName>
</protein>
<dbReference type="Proteomes" id="UP000230069">
    <property type="component" value="Unassembled WGS sequence"/>
</dbReference>
<evidence type="ECO:0000313" key="4">
    <source>
        <dbReference type="Proteomes" id="UP000230069"/>
    </source>
</evidence>
<organism evidence="3 4">
    <name type="scientific">Aquilegia coerulea</name>
    <name type="common">Rocky mountain columbine</name>
    <dbReference type="NCBI Taxonomy" id="218851"/>
    <lineage>
        <taxon>Eukaryota</taxon>
        <taxon>Viridiplantae</taxon>
        <taxon>Streptophyta</taxon>
        <taxon>Embryophyta</taxon>
        <taxon>Tracheophyta</taxon>
        <taxon>Spermatophyta</taxon>
        <taxon>Magnoliopsida</taxon>
        <taxon>Ranunculales</taxon>
        <taxon>Ranunculaceae</taxon>
        <taxon>Thalictroideae</taxon>
        <taxon>Aquilegia</taxon>
    </lineage>
</organism>
<dbReference type="PANTHER" id="PTHR45642:SF3">
    <property type="entry name" value="OS09G0540400 PROTEIN"/>
    <property type="match status" value="1"/>
</dbReference>
<dbReference type="InterPro" id="IPR001087">
    <property type="entry name" value="GDSL"/>
</dbReference>
<accession>A0A2G5CJ31</accession>
<comment type="similarity">
    <text evidence="1">Belongs to the 'GDSL' lipolytic enzyme family.</text>
</comment>
<keyword evidence="4" id="KW-1185">Reference proteome</keyword>
<dbReference type="FunCoup" id="A0A2G5CJ31">
    <property type="interactions" value="59"/>
</dbReference>
<sequence>MDSFFLFVFMFFVSVQAQTKTNVKHSTTAMFVFGDSTVDPGNNNYITTGLKSNFPPYGINMPSHTPTGRFSNGKLPTDFIASHLGLKDYVPPYLNKTLSIEELMTGVSFASAGAGYDPLTTQINNVIPLQKQLEYFKEYKSRLTTALGTDKIESLFRNAAFIISCGTNDLAENYFTAPVRRYQYNITDYQNLLVQNVRTFVQSLLDLGARKFGFVGMPPIGCLPVIVTLNSPSAILQRGCIDEYSIAAKQFNQKLKAELKTMQNNLANSGIIIVYADIYEPLLDIIQNYKKFGFDEWRKGCCGSGLVELGYLCNRHIAVCPDPSKFIFWDSIHPTEKVYYLLFKSFVGIVDKYL</sequence>
<dbReference type="CDD" id="cd01837">
    <property type="entry name" value="SGNH_plant_lipase_like"/>
    <property type="match status" value="1"/>
</dbReference>
<dbReference type="InterPro" id="IPR050592">
    <property type="entry name" value="GDSL_lipolytic_enzyme"/>
</dbReference>
<dbReference type="GO" id="GO:0016788">
    <property type="term" value="F:hydrolase activity, acting on ester bonds"/>
    <property type="evidence" value="ECO:0007669"/>
    <property type="project" value="InterPro"/>
</dbReference>
<dbReference type="InterPro" id="IPR036514">
    <property type="entry name" value="SGNH_hydro_sf"/>
</dbReference>
<dbReference type="STRING" id="218851.A0A2G5CJ31"/>
<name>A0A2G5CJ31_AQUCA</name>
<keyword evidence="2" id="KW-0732">Signal</keyword>
<proteinExistence type="inferred from homology"/>
<evidence type="ECO:0000256" key="1">
    <source>
        <dbReference type="ARBA" id="ARBA00008668"/>
    </source>
</evidence>
<evidence type="ECO:0000313" key="3">
    <source>
        <dbReference type="EMBL" id="PIA31312.1"/>
    </source>
</evidence>
<dbReference type="FunFam" id="3.40.50.1110:FF:000003">
    <property type="entry name" value="GDSL esterase/lipase APG"/>
    <property type="match status" value="1"/>
</dbReference>
<feature type="chain" id="PRO_5013559150" evidence="2">
    <location>
        <begin position="18"/>
        <end position="354"/>
    </location>
</feature>
<gene>
    <name evidence="3" type="ORF">AQUCO_05100088v1</name>
</gene>
<dbReference type="PANTHER" id="PTHR45642">
    <property type="entry name" value="GDSL ESTERASE/LIPASE EXL3"/>
    <property type="match status" value="1"/>
</dbReference>
<dbReference type="AlphaFoldDB" id="A0A2G5CJ31"/>
<evidence type="ECO:0000256" key="2">
    <source>
        <dbReference type="SAM" id="SignalP"/>
    </source>
</evidence>
<dbReference type="InterPro" id="IPR035669">
    <property type="entry name" value="SGNH_plant_lipase-like"/>
</dbReference>
<dbReference type="Gene3D" id="3.40.50.1110">
    <property type="entry name" value="SGNH hydrolase"/>
    <property type="match status" value="1"/>
</dbReference>
<dbReference type="InParanoid" id="A0A2G5CJ31"/>
<dbReference type="EMBL" id="KZ305068">
    <property type="protein sequence ID" value="PIA31312.1"/>
    <property type="molecule type" value="Genomic_DNA"/>
</dbReference>
<feature type="signal peptide" evidence="2">
    <location>
        <begin position="1"/>
        <end position="17"/>
    </location>
</feature>
<reference evidence="3 4" key="1">
    <citation type="submission" date="2017-09" db="EMBL/GenBank/DDBJ databases">
        <title>WGS assembly of Aquilegia coerulea Goldsmith.</title>
        <authorList>
            <person name="Hodges S."/>
            <person name="Kramer E."/>
            <person name="Nordborg M."/>
            <person name="Tomkins J."/>
            <person name="Borevitz J."/>
            <person name="Derieg N."/>
            <person name="Yan J."/>
            <person name="Mihaltcheva S."/>
            <person name="Hayes R.D."/>
            <person name="Rokhsar D."/>
        </authorList>
    </citation>
    <scope>NUCLEOTIDE SEQUENCE [LARGE SCALE GENOMIC DNA]</scope>
    <source>
        <strain evidence="4">cv. Goldsmith</strain>
    </source>
</reference>